<dbReference type="NCBIfam" id="TIGR00369">
    <property type="entry name" value="unchar_dom_1"/>
    <property type="match status" value="1"/>
</dbReference>
<sequence length="152" mass="17119">MSKLKEWWQILEEVYRNAPISKTTNTDIWFDEKGHANFVLKFNKGVCHALGDIHGGIIAVMIDNATWFTAAGQYPWVWITTLELHTYIVKPPMGKDIYSKGSIIHKGKRVAVAKAEVTTEDGTLIAYGTGSFVVLPHIKLSLEEVKKKLSEF</sequence>
<dbReference type="InterPro" id="IPR029069">
    <property type="entry name" value="HotDog_dom_sf"/>
</dbReference>
<accession>A0A0S3QTB5</accession>
<dbReference type="SUPFAM" id="SSF54637">
    <property type="entry name" value="Thioesterase/thiol ester dehydrase-isomerase"/>
    <property type="match status" value="1"/>
</dbReference>
<evidence type="ECO:0000313" key="5">
    <source>
        <dbReference type="Proteomes" id="UP000063234"/>
    </source>
</evidence>
<dbReference type="RefSeq" id="WP_068549532.1">
    <property type="nucleotide sequence ID" value="NZ_AP013035.1"/>
</dbReference>
<dbReference type="STRING" id="1298851.TST_0732"/>
<dbReference type="GO" id="GO:0047617">
    <property type="term" value="F:fatty acyl-CoA hydrolase activity"/>
    <property type="evidence" value="ECO:0007669"/>
    <property type="project" value="InterPro"/>
</dbReference>
<dbReference type="PANTHER" id="PTHR21660:SF1">
    <property type="entry name" value="ACYL-COENZYME A THIOESTERASE 13"/>
    <property type="match status" value="1"/>
</dbReference>
<evidence type="ECO:0000256" key="2">
    <source>
        <dbReference type="ARBA" id="ARBA00022801"/>
    </source>
</evidence>
<proteinExistence type="inferred from homology"/>
<evidence type="ECO:0000313" key="4">
    <source>
        <dbReference type="EMBL" id="BAT71537.1"/>
    </source>
</evidence>
<comment type="similarity">
    <text evidence="1">Belongs to the thioesterase PaaI family.</text>
</comment>
<reference evidence="5" key="1">
    <citation type="journal article" date="2018" name="Science">
        <title>A primordial and reversible TCA cycle in a facultatively chemolithoautotrophic thermophile.</title>
        <authorList>
            <person name="Nunoura T."/>
            <person name="Chikaraishi Y."/>
            <person name="Izaki R."/>
            <person name="Suwa T."/>
            <person name="Sato T."/>
            <person name="Harada T."/>
            <person name="Mori K."/>
            <person name="Kato Y."/>
            <person name="Miyazaki M."/>
            <person name="Shimamura S."/>
            <person name="Yanagawa K."/>
            <person name="Shuto A."/>
            <person name="Ohkouchi N."/>
            <person name="Fujita N."/>
            <person name="Takaki Y."/>
            <person name="Atomi H."/>
            <person name="Takai K."/>
        </authorList>
    </citation>
    <scope>NUCLEOTIDE SEQUENCE [LARGE SCALE GENOMIC DNA]</scope>
    <source>
        <strain evidence="5">DSM 17441 / JCM 13301 / NBRC 103674 / ABI70S6</strain>
    </source>
</reference>
<gene>
    <name evidence="4" type="ORF">TST_0732</name>
</gene>
<dbReference type="Proteomes" id="UP000063234">
    <property type="component" value="Chromosome"/>
</dbReference>
<evidence type="ECO:0000256" key="1">
    <source>
        <dbReference type="ARBA" id="ARBA00008324"/>
    </source>
</evidence>
<dbReference type="InterPro" id="IPR006683">
    <property type="entry name" value="Thioestr_dom"/>
</dbReference>
<dbReference type="CDD" id="cd03443">
    <property type="entry name" value="PaaI_thioesterase"/>
    <property type="match status" value="1"/>
</dbReference>
<organism evidence="4 5">
    <name type="scientific">Thermosulfidibacter takaii (strain DSM 17441 / JCM 13301 / NBRC 103674 / ABI70S6)</name>
    <dbReference type="NCBI Taxonomy" id="1298851"/>
    <lineage>
        <taxon>Bacteria</taxon>
        <taxon>Pseudomonadati</taxon>
        <taxon>Thermosulfidibacterota</taxon>
        <taxon>Thermosulfidibacteria</taxon>
        <taxon>Thermosulfidibacterales</taxon>
        <taxon>Thermosulfidibacteraceae</taxon>
    </lineage>
</organism>
<evidence type="ECO:0000259" key="3">
    <source>
        <dbReference type="Pfam" id="PF03061"/>
    </source>
</evidence>
<dbReference type="AlphaFoldDB" id="A0A0S3QTB5"/>
<keyword evidence="5" id="KW-1185">Reference proteome</keyword>
<dbReference type="Pfam" id="PF03061">
    <property type="entry name" value="4HBT"/>
    <property type="match status" value="1"/>
</dbReference>
<dbReference type="Gene3D" id="3.10.129.10">
    <property type="entry name" value="Hotdog Thioesterase"/>
    <property type="match status" value="1"/>
</dbReference>
<protein>
    <submittedName>
        <fullName evidence="4">Thioesterase</fullName>
    </submittedName>
</protein>
<dbReference type="OrthoDB" id="337200at2"/>
<dbReference type="InterPro" id="IPR039298">
    <property type="entry name" value="ACOT13"/>
</dbReference>
<feature type="domain" description="Thioesterase" evidence="3">
    <location>
        <begin position="51"/>
        <end position="125"/>
    </location>
</feature>
<dbReference type="PANTHER" id="PTHR21660">
    <property type="entry name" value="THIOESTERASE SUPERFAMILY MEMBER-RELATED"/>
    <property type="match status" value="1"/>
</dbReference>
<name>A0A0S3QTB5_THET7</name>
<dbReference type="InterPro" id="IPR003736">
    <property type="entry name" value="PAAI_dom"/>
</dbReference>
<keyword evidence="2" id="KW-0378">Hydrolase</keyword>
<dbReference type="EMBL" id="AP013035">
    <property type="protein sequence ID" value="BAT71537.1"/>
    <property type="molecule type" value="Genomic_DNA"/>
</dbReference>
<dbReference type="KEGG" id="ttk:TST_0732"/>